<dbReference type="Pfam" id="PF13517">
    <property type="entry name" value="FG-GAP_3"/>
    <property type="match status" value="5"/>
</dbReference>
<dbReference type="SUPFAM" id="SSF69318">
    <property type="entry name" value="Integrin alpha N-terminal domain"/>
    <property type="match status" value="3"/>
</dbReference>
<comment type="caution">
    <text evidence="3">The sequence shown here is derived from an EMBL/GenBank/DDBJ whole genome shotgun (WGS) entry which is preliminary data.</text>
</comment>
<evidence type="ECO:0000259" key="2">
    <source>
        <dbReference type="Pfam" id="PF07593"/>
    </source>
</evidence>
<evidence type="ECO:0000313" key="3">
    <source>
        <dbReference type="EMBL" id="KAA2219052.1"/>
    </source>
</evidence>
<gene>
    <name evidence="3" type="ORF">F0361_05425</name>
</gene>
<sequence length="1113" mass="124674">MLQNKKIPLIFLIISLIGCEQPKEKDVLNTPNSQKTELTLFDLLSPESTNIHFQNTLKEGLNANVLVYEYLYNGGGVAVGDFNGDNLEDIYLTSNMGENKFYINLGDLKFKEVSQVSKVLGREGPWKTGVSVADVNGDGKLDLYLCYSGALPEEKRRNQLFINQGNNVENIPVFKEEAQKYGLDSPAYSNQGYFFDYDKDGDLDMLLLNHSPKSLPVLNEVLTKDILKKDDPLQGLRLYRQDNGSFKDVTKTSGLNGSGLSYGLGIGISDINNDGLLDFYVSNDYAIPDYLYINNGDGTFKDQLKSQLGHTSHFSMGNSIADINNDGLQDIYTLDMLPEDNKRQKLLLSPDNYEKFDLNIRSGFHYQYMRNMLHLNNGNNSFSEIGQLSGISNTDWSWAPLLADFDNDGFKDLFVTNGYYRDYTNLDFINYMEDFVQSKGRLKRQDVLELIEQMPSSDLTNYYFSNNNGISFTNNTKNAGILHPSNSNGASYADLDNDGDLELIVNNINKTAFVYENISEKTENTFLRVKLKGEDKNTQGIGSKVSVYSNGLVQVLEQIPNRGYLSTVSQVLHFGVGDSTTIDSLTVRWNSGKVETQYDVKGNSTILLNEADARNTKNIQKKNNQFFQITSSLVDYTNKASNINDFKRQSLLPKQISHRSPAMEMRDFNNDGLEDLIIGGGVGQQTSLFLQQKNGKMIGKNIPDFSLDTQSLDTDISVSDFDKDGNLDIYIASGGYHNFNPNDIHFQDRIYLGDGMGGFKKNNKALPQLLENTSTIAIGDINNDSHPDIFVGGGILPGRYPETSPNYILVNDGNGKFQIGDDANNEILKIPGLVTDAKFADINGDGALDLFVVGEWTPISIFINHNGNFKNETSSYFNKEYKGLWTTIEIQDINNDGRLDIVAGNLGTNIQFKIDEEHPATLVYDDFDKNGAIDPILNFYVGETSYPYLTRDELLGQLAYLKQKYTSYEDYSGAKLTDIFSEEVLSSAHKLNVNFTENSLFINNRTGQFEKSQLPIQAQFSPISKILIHDFDNNGLKDLLLLGNDDYYKLRIGKFDANYGTLLLQDTQGGFKYIPQNQSGLDIRGSQVNGVLMNDNLLIQAYGKPLETYKLVN</sequence>
<dbReference type="AlphaFoldDB" id="A0A5B2TXH9"/>
<keyword evidence="1" id="KW-0732">Signal</keyword>
<dbReference type="EMBL" id="VUOE01000001">
    <property type="protein sequence ID" value="KAA2219052.1"/>
    <property type="molecule type" value="Genomic_DNA"/>
</dbReference>
<dbReference type="InterPro" id="IPR011519">
    <property type="entry name" value="UnbV_ASPIC"/>
</dbReference>
<dbReference type="PROSITE" id="PS51257">
    <property type="entry name" value="PROKAR_LIPOPROTEIN"/>
    <property type="match status" value="1"/>
</dbReference>
<dbReference type="InterPro" id="IPR027039">
    <property type="entry name" value="Crtac1"/>
</dbReference>
<dbReference type="Gene3D" id="2.130.10.130">
    <property type="entry name" value="Integrin alpha, N-terminal"/>
    <property type="match status" value="4"/>
</dbReference>
<dbReference type="Pfam" id="PF07593">
    <property type="entry name" value="UnbV_ASPIC"/>
    <property type="match status" value="1"/>
</dbReference>
<proteinExistence type="predicted"/>
<dbReference type="Proteomes" id="UP000323188">
    <property type="component" value="Unassembled WGS sequence"/>
</dbReference>
<name>A0A5B2TXH9_9FLAO</name>
<reference evidence="3 4" key="1">
    <citation type="submission" date="2019-09" db="EMBL/GenBank/DDBJ databases">
        <authorList>
            <person name="Khan S.A."/>
            <person name="Jeon C.O."/>
            <person name="Chun B.H."/>
            <person name="Jeong S.E."/>
        </authorList>
    </citation>
    <scope>NUCLEOTIDE SEQUENCE [LARGE SCALE GENOMIC DNA]</scope>
    <source>
        <strain evidence="3 4">KCTC 42508</strain>
    </source>
</reference>
<protein>
    <submittedName>
        <fullName evidence="3">VCBS repeat-containing protein</fullName>
    </submittedName>
</protein>
<dbReference type="PANTHER" id="PTHR16026">
    <property type="entry name" value="CARTILAGE ACIDIC PROTEIN 1"/>
    <property type="match status" value="1"/>
</dbReference>
<accession>A0A5B2TXH9</accession>
<evidence type="ECO:0000256" key="1">
    <source>
        <dbReference type="ARBA" id="ARBA00022729"/>
    </source>
</evidence>
<evidence type="ECO:0000313" key="4">
    <source>
        <dbReference type="Proteomes" id="UP000323188"/>
    </source>
</evidence>
<feature type="domain" description="ASPIC/UnbV" evidence="2">
    <location>
        <begin position="540"/>
        <end position="606"/>
    </location>
</feature>
<organism evidence="3 4">
    <name type="scientific">Maribacter flavus</name>
    <dbReference type="NCBI Taxonomy" id="1658664"/>
    <lineage>
        <taxon>Bacteria</taxon>
        <taxon>Pseudomonadati</taxon>
        <taxon>Bacteroidota</taxon>
        <taxon>Flavobacteriia</taxon>
        <taxon>Flavobacteriales</taxon>
        <taxon>Flavobacteriaceae</taxon>
        <taxon>Maribacter</taxon>
    </lineage>
</organism>
<dbReference type="InterPro" id="IPR013517">
    <property type="entry name" value="FG-GAP"/>
</dbReference>
<dbReference type="InterPro" id="IPR028994">
    <property type="entry name" value="Integrin_alpha_N"/>
</dbReference>
<dbReference type="PANTHER" id="PTHR16026:SF0">
    <property type="entry name" value="CARTILAGE ACIDIC PROTEIN 1"/>
    <property type="match status" value="1"/>
</dbReference>
<dbReference type="RefSeq" id="WP_154917533.1">
    <property type="nucleotide sequence ID" value="NZ_VUOE01000001.1"/>
</dbReference>